<protein>
    <submittedName>
        <fullName evidence="1">Uncharacterized protein</fullName>
    </submittedName>
</protein>
<evidence type="ECO:0000313" key="1">
    <source>
        <dbReference type="EMBL" id="MFI0914361.1"/>
    </source>
</evidence>
<sequence>MSAPAWEARALCWQRDADFAPEISAKRIVARAKEVCRDQRKGAA</sequence>
<gene>
    <name evidence="1" type="ORF">ACH4TF_28475</name>
</gene>
<keyword evidence="2" id="KW-1185">Reference proteome</keyword>
<accession>A0ABW7T9Z6</accession>
<evidence type="ECO:0000313" key="2">
    <source>
        <dbReference type="Proteomes" id="UP001611162"/>
    </source>
</evidence>
<organism evidence="1 2">
    <name type="scientific">Streptomyces abikoensis</name>
    <dbReference type="NCBI Taxonomy" id="97398"/>
    <lineage>
        <taxon>Bacteria</taxon>
        <taxon>Bacillati</taxon>
        <taxon>Actinomycetota</taxon>
        <taxon>Actinomycetes</taxon>
        <taxon>Kitasatosporales</taxon>
        <taxon>Streptomycetaceae</taxon>
        <taxon>Streptomyces</taxon>
    </lineage>
</organism>
<comment type="caution">
    <text evidence="1">The sequence shown here is derived from an EMBL/GenBank/DDBJ whole genome shotgun (WGS) entry which is preliminary data.</text>
</comment>
<dbReference type="EMBL" id="JBIRRB010000011">
    <property type="protein sequence ID" value="MFI0914361.1"/>
    <property type="molecule type" value="Genomic_DNA"/>
</dbReference>
<reference evidence="1 2" key="1">
    <citation type="submission" date="2024-10" db="EMBL/GenBank/DDBJ databases">
        <title>The Natural Products Discovery Center: Release of the First 8490 Sequenced Strains for Exploring Actinobacteria Biosynthetic Diversity.</title>
        <authorList>
            <person name="Kalkreuter E."/>
            <person name="Kautsar S.A."/>
            <person name="Yang D."/>
            <person name="Bader C.D."/>
            <person name="Teijaro C.N."/>
            <person name="Fluegel L."/>
            <person name="Davis C.M."/>
            <person name="Simpson J.R."/>
            <person name="Lauterbach L."/>
            <person name="Steele A.D."/>
            <person name="Gui C."/>
            <person name="Meng S."/>
            <person name="Li G."/>
            <person name="Viehrig K."/>
            <person name="Ye F."/>
            <person name="Su P."/>
            <person name="Kiefer A.F."/>
            <person name="Nichols A."/>
            <person name="Cepeda A.J."/>
            <person name="Yan W."/>
            <person name="Fan B."/>
            <person name="Jiang Y."/>
            <person name="Adhikari A."/>
            <person name="Zheng C.-J."/>
            <person name="Schuster L."/>
            <person name="Cowan T.M."/>
            <person name="Smanski M.J."/>
            <person name="Chevrette M.G."/>
            <person name="De Carvalho L.P.S."/>
            <person name="Shen B."/>
        </authorList>
    </citation>
    <scope>NUCLEOTIDE SEQUENCE [LARGE SCALE GENOMIC DNA]</scope>
    <source>
        <strain evidence="1 2">NPDC020979</strain>
    </source>
</reference>
<proteinExistence type="predicted"/>
<dbReference type="RefSeq" id="WP_397614351.1">
    <property type="nucleotide sequence ID" value="NZ_JBIRRB010000011.1"/>
</dbReference>
<name>A0ABW7T9Z6_9ACTN</name>
<dbReference type="Proteomes" id="UP001611162">
    <property type="component" value="Unassembled WGS sequence"/>
</dbReference>